<dbReference type="RefSeq" id="WP_131919476.1">
    <property type="nucleotide sequence ID" value="NZ_JAOQNU010000014.1"/>
</dbReference>
<sequence>MALIVTQIFHPGDRVITYNERHGTVVDVVWDDHGIDFLLVRIDDMSGEYAYELDEVRHHDEVPKSKTEGESFRLSKKPPVAPKKRTTA</sequence>
<dbReference type="EMBL" id="SLXT01000015">
    <property type="protein sequence ID" value="TCP63805.1"/>
    <property type="molecule type" value="Genomic_DNA"/>
</dbReference>
<dbReference type="OrthoDB" id="2084466at2"/>
<organism evidence="2 3">
    <name type="scientific">Heliophilum fasciatum</name>
    <dbReference type="NCBI Taxonomy" id="35700"/>
    <lineage>
        <taxon>Bacteria</taxon>
        <taxon>Bacillati</taxon>
        <taxon>Bacillota</taxon>
        <taxon>Clostridia</taxon>
        <taxon>Eubacteriales</taxon>
        <taxon>Heliobacteriaceae</taxon>
        <taxon>Heliophilum</taxon>
    </lineage>
</organism>
<proteinExistence type="predicted"/>
<accession>A0A4R2RXF3</accession>
<feature type="compositionally biased region" description="Basic and acidic residues" evidence="1">
    <location>
        <begin position="59"/>
        <end position="73"/>
    </location>
</feature>
<comment type="caution">
    <text evidence="2">The sequence shown here is derived from an EMBL/GenBank/DDBJ whole genome shotgun (WGS) entry which is preliminary data.</text>
</comment>
<dbReference type="AlphaFoldDB" id="A0A4R2RXF3"/>
<keyword evidence="3" id="KW-1185">Reference proteome</keyword>
<reference evidence="2 3" key="1">
    <citation type="submission" date="2019-03" db="EMBL/GenBank/DDBJ databases">
        <title>Genomic Encyclopedia of Type Strains, Phase IV (KMG-IV): sequencing the most valuable type-strain genomes for metagenomic binning, comparative biology and taxonomic classification.</title>
        <authorList>
            <person name="Goeker M."/>
        </authorList>
    </citation>
    <scope>NUCLEOTIDE SEQUENCE [LARGE SCALE GENOMIC DNA]</scope>
    <source>
        <strain evidence="2 3">DSM 11170</strain>
    </source>
</reference>
<name>A0A4R2RXF3_9FIRM</name>
<evidence type="ECO:0000313" key="2">
    <source>
        <dbReference type="EMBL" id="TCP63805.1"/>
    </source>
</evidence>
<dbReference type="Proteomes" id="UP000294813">
    <property type="component" value="Unassembled WGS sequence"/>
</dbReference>
<evidence type="ECO:0000313" key="3">
    <source>
        <dbReference type="Proteomes" id="UP000294813"/>
    </source>
</evidence>
<protein>
    <submittedName>
        <fullName evidence="2">Uncharacterized protein</fullName>
    </submittedName>
</protein>
<gene>
    <name evidence="2" type="ORF">EDD73_11551</name>
</gene>
<feature type="region of interest" description="Disordered" evidence="1">
    <location>
        <begin position="59"/>
        <end position="88"/>
    </location>
</feature>
<evidence type="ECO:0000256" key="1">
    <source>
        <dbReference type="SAM" id="MobiDB-lite"/>
    </source>
</evidence>